<accession>A0A0D7BNM7</accession>
<evidence type="ECO:0000256" key="6">
    <source>
        <dbReference type="ARBA" id="ARBA00022771"/>
    </source>
</evidence>
<evidence type="ECO:0000256" key="11">
    <source>
        <dbReference type="ARBA" id="ARBA00023242"/>
    </source>
</evidence>
<dbReference type="PANTHER" id="PTHR10615:SF219">
    <property type="entry name" value="HISTONE ACETYLTRANSFERASE KAT5"/>
    <property type="match status" value="1"/>
</dbReference>
<dbReference type="Gene3D" id="1.10.10.10">
    <property type="entry name" value="Winged helix-like DNA-binding domain superfamily/Winged helix DNA-binding domain"/>
    <property type="match status" value="1"/>
</dbReference>
<keyword evidence="12" id="KW-0012">Acyltransferase</keyword>
<gene>
    <name evidence="16" type="ORF">CYLTODRAFT_345243</name>
</gene>
<dbReference type="InterPro" id="IPR050603">
    <property type="entry name" value="MYST_HAT"/>
</dbReference>
<dbReference type="Gene3D" id="3.30.60.60">
    <property type="entry name" value="N-acetyl transferase-like"/>
    <property type="match status" value="1"/>
</dbReference>
<sequence length="373" mass="42722">MCFASGLTFPELVRYYSPYPIPAREGKDLEPDDPGRVIVKTEDGLNRIEEPFILWICHQCFKYMSLEAFQDHIKICPHTKPPGRKVYQNGGVSMYEVDGFQNKVYCQCLCLLCKCFIDIKTLYFDCESFLFYVMTLVDEETGEEQVIGYFSKERFSFNSHNLACIIVLPPWQKRGFGMLMIEFSYYLSRKQGMIGGPEGPLSDLGLIGYYSYWVSSIIRFLRQQISVPLPKDNLETSHPFSYLKKPRHPVVPYPANPDDASSSSANEDEEDESDHELPAPVIKRRYYHSMMPNGEVRVGVTARFTMKDIVQATGIRPREVAFVLHQLGLSRMEAQMQADADDVVIILSREAIESVAAACRMKEPRFSEKHLIP</sequence>
<dbReference type="EMBL" id="KN880450">
    <property type="protein sequence ID" value="KIY71785.1"/>
    <property type="molecule type" value="Genomic_DNA"/>
</dbReference>
<protein>
    <recommendedName>
        <fullName evidence="3">histone acetyltransferase</fullName>
        <ecNumber evidence="3">2.3.1.48</ecNumber>
    </recommendedName>
</protein>
<keyword evidence="17" id="KW-1185">Reference proteome</keyword>
<feature type="domain" description="MYST-type HAT" evidence="15">
    <location>
        <begin position="1"/>
        <end position="373"/>
    </location>
</feature>
<dbReference type="GO" id="GO:0006355">
    <property type="term" value="P:regulation of DNA-templated transcription"/>
    <property type="evidence" value="ECO:0007669"/>
    <property type="project" value="InterPro"/>
</dbReference>
<evidence type="ECO:0000256" key="3">
    <source>
        <dbReference type="ARBA" id="ARBA00013184"/>
    </source>
</evidence>
<evidence type="ECO:0000256" key="4">
    <source>
        <dbReference type="ARBA" id="ARBA00022679"/>
    </source>
</evidence>
<keyword evidence="9" id="KW-0805">Transcription regulation</keyword>
<evidence type="ECO:0000256" key="9">
    <source>
        <dbReference type="ARBA" id="ARBA00023015"/>
    </source>
</evidence>
<dbReference type="InterPro" id="IPR002717">
    <property type="entry name" value="HAT_MYST-type"/>
</dbReference>
<evidence type="ECO:0000256" key="1">
    <source>
        <dbReference type="ARBA" id="ARBA00004123"/>
    </source>
</evidence>
<keyword evidence="7" id="KW-0862">Zinc</keyword>
<feature type="region of interest" description="Disordered" evidence="14">
    <location>
        <begin position="245"/>
        <end position="277"/>
    </location>
</feature>
<keyword evidence="11" id="KW-0539">Nucleus</keyword>
<evidence type="ECO:0000256" key="5">
    <source>
        <dbReference type="ARBA" id="ARBA00022723"/>
    </source>
</evidence>
<dbReference type="InterPro" id="IPR036388">
    <property type="entry name" value="WH-like_DNA-bd_sf"/>
</dbReference>
<dbReference type="Gene3D" id="3.40.630.30">
    <property type="match status" value="1"/>
</dbReference>
<dbReference type="SUPFAM" id="SSF55729">
    <property type="entry name" value="Acyl-CoA N-acyltransferases (Nat)"/>
    <property type="match status" value="1"/>
</dbReference>
<evidence type="ECO:0000256" key="7">
    <source>
        <dbReference type="ARBA" id="ARBA00022833"/>
    </source>
</evidence>
<feature type="active site" description="Proton donor/acceptor" evidence="13">
    <location>
        <position position="198"/>
    </location>
</feature>
<dbReference type="GO" id="GO:0008270">
    <property type="term" value="F:zinc ion binding"/>
    <property type="evidence" value="ECO:0007669"/>
    <property type="project" value="UniProtKB-KW"/>
</dbReference>
<evidence type="ECO:0000313" key="16">
    <source>
        <dbReference type="EMBL" id="KIY71785.1"/>
    </source>
</evidence>
<dbReference type="PANTHER" id="PTHR10615">
    <property type="entry name" value="HISTONE ACETYLTRANSFERASE"/>
    <property type="match status" value="1"/>
</dbReference>
<keyword evidence="4" id="KW-0808">Transferase</keyword>
<evidence type="ECO:0000259" key="15">
    <source>
        <dbReference type="PROSITE" id="PS51726"/>
    </source>
</evidence>
<dbReference type="GO" id="GO:0046972">
    <property type="term" value="F:histone H4K16 acetyltransferase activity"/>
    <property type="evidence" value="ECO:0007669"/>
    <property type="project" value="TreeGrafter"/>
</dbReference>
<keyword evidence="10" id="KW-0804">Transcription</keyword>
<dbReference type="GO" id="GO:0005634">
    <property type="term" value="C:nucleus"/>
    <property type="evidence" value="ECO:0007669"/>
    <property type="project" value="UniProtKB-SubCell"/>
</dbReference>
<evidence type="ECO:0000256" key="2">
    <source>
        <dbReference type="ARBA" id="ARBA00010107"/>
    </source>
</evidence>
<dbReference type="OrthoDB" id="787137at2759"/>
<comment type="similarity">
    <text evidence="2">Belongs to the MYST (SAS/MOZ) family.</text>
</comment>
<dbReference type="EC" id="2.3.1.48" evidence="3"/>
<organism evidence="16 17">
    <name type="scientific">Cylindrobasidium torrendii FP15055 ss-10</name>
    <dbReference type="NCBI Taxonomy" id="1314674"/>
    <lineage>
        <taxon>Eukaryota</taxon>
        <taxon>Fungi</taxon>
        <taxon>Dikarya</taxon>
        <taxon>Basidiomycota</taxon>
        <taxon>Agaricomycotina</taxon>
        <taxon>Agaricomycetes</taxon>
        <taxon>Agaricomycetidae</taxon>
        <taxon>Agaricales</taxon>
        <taxon>Marasmiineae</taxon>
        <taxon>Physalacriaceae</taxon>
        <taxon>Cylindrobasidium</taxon>
    </lineage>
</organism>
<evidence type="ECO:0000313" key="17">
    <source>
        <dbReference type="Proteomes" id="UP000054007"/>
    </source>
</evidence>
<keyword evidence="6" id="KW-0863">Zinc-finger</keyword>
<proteinExistence type="inferred from homology"/>
<dbReference type="STRING" id="1314674.A0A0D7BNM7"/>
<evidence type="ECO:0000256" key="10">
    <source>
        <dbReference type="ARBA" id="ARBA00023163"/>
    </source>
</evidence>
<dbReference type="AlphaFoldDB" id="A0A0D7BNM7"/>
<dbReference type="Pfam" id="PF01853">
    <property type="entry name" value="MOZ_SAS"/>
    <property type="match status" value="1"/>
</dbReference>
<keyword evidence="8" id="KW-0007">Acetylation</keyword>
<reference evidence="16 17" key="1">
    <citation type="journal article" date="2015" name="Fungal Genet. Biol.">
        <title>Evolution of novel wood decay mechanisms in Agaricales revealed by the genome sequences of Fistulina hepatica and Cylindrobasidium torrendii.</title>
        <authorList>
            <person name="Floudas D."/>
            <person name="Held B.W."/>
            <person name="Riley R."/>
            <person name="Nagy L.G."/>
            <person name="Koehler G."/>
            <person name="Ransdell A.S."/>
            <person name="Younus H."/>
            <person name="Chow J."/>
            <person name="Chiniquy J."/>
            <person name="Lipzen A."/>
            <person name="Tritt A."/>
            <person name="Sun H."/>
            <person name="Haridas S."/>
            <person name="LaButti K."/>
            <person name="Ohm R.A."/>
            <person name="Kues U."/>
            <person name="Blanchette R.A."/>
            <person name="Grigoriev I.V."/>
            <person name="Minto R.E."/>
            <person name="Hibbett D.S."/>
        </authorList>
    </citation>
    <scope>NUCLEOTIDE SEQUENCE [LARGE SCALE GENOMIC DNA]</scope>
    <source>
        <strain evidence="16 17">FP15055 ss-10</strain>
    </source>
</reference>
<evidence type="ECO:0000256" key="13">
    <source>
        <dbReference type="PIRSR" id="PIRSR602717-51"/>
    </source>
</evidence>
<name>A0A0D7BNM7_9AGAR</name>
<dbReference type="GO" id="GO:0035267">
    <property type="term" value="C:NuA4 histone acetyltransferase complex"/>
    <property type="evidence" value="ECO:0007669"/>
    <property type="project" value="TreeGrafter"/>
</dbReference>
<dbReference type="PROSITE" id="PS51726">
    <property type="entry name" value="MYST_HAT"/>
    <property type="match status" value="1"/>
</dbReference>
<evidence type="ECO:0000256" key="14">
    <source>
        <dbReference type="SAM" id="MobiDB-lite"/>
    </source>
</evidence>
<keyword evidence="5" id="KW-0479">Metal-binding</keyword>
<evidence type="ECO:0000256" key="8">
    <source>
        <dbReference type="ARBA" id="ARBA00022990"/>
    </source>
</evidence>
<evidence type="ECO:0000256" key="12">
    <source>
        <dbReference type="ARBA" id="ARBA00023315"/>
    </source>
</evidence>
<dbReference type="Proteomes" id="UP000054007">
    <property type="component" value="Unassembled WGS sequence"/>
</dbReference>
<comment type="subcellular location">
    <subcellularLocation>
        <location evidence="1">Nucleus</location>
    </subcellularLocation>
</comment>
<dbReference type="InterPro" id="IPR016181">
    <property type="entry name" value="Acyl_CoA_acyltransferase"/>
</dbReference>